<proteinExistence type="predicted"/>
<keyword evidence="1" id="KW-1133">Transmembrane helix</keyword>
<sequence>MRPAVVVVVDLVCLLVFAAVGRGSHEEGWSFLGVFAVAWPFVLAAAVGWILARIWRAPAVFPSGWLIWACAWIGGQAVRVSLTSHQLAWSFVLVSGIALAVLLLGWRSLVTLGVRRWSSAHGGARTSTR</sequence>
<dbReference type="Pfam" id="PF11255">
    <property type="entry name" value="DUF3054"/>
    <property type="match status" value="1"/>
</dbReference>
<feature type="transmembrane region" description="Helical" evidence="1">
    <location>
        <begin position="87"/>
        <end position="106"/>
    </location>
</feature>
<name>A0AAU8DS72_9ACTN</name>
<accession>A0AAU8DS72</accession>
<dbReference type="RefSeq" id="WP_353650494.1">
    <property type="nucleotide sequence ID" value="NZ_CP159218.1"/>
</dbReference>
<feature type="transmembrane region" description="Helical" evidence="1">
    <location>
        <begin position="59"/>
        <end position="75"/>
    </location>
</feature>
<feature type="transmembrane region" description="Helical" evidence="1">
    <location>
        <begin position="28"/>
        <end position="52"/>
    </location>
</feature>
<dbReference type="AlphaFoldDB" id="A0AAU8DS72"/>
<organism evidence="2">
    <name type="scientific">Nakamurella sp. A5-74</name>
    <dbReference type="NCBI Taxonomy" id="3158264"/>
    <lineage>
        <taxon>Bacteria</taxon>
        <taxon>Bacillati</taxon>
        <taxon>Actinomycetota</taxon>
        <taxon>Actinomycetes</taxon>
        <taxon>Nakamurellales</taxon>
        <taxon>Nakamurellaceae</taxon>
        <taxon>Nakamurella</taxon>
    </lineage>
</organism>
<keyword evidence="1" id="KW-0472">Membrane</keyword>
<evidence type="ECO:0000256" key="1">
    <source>
        <dbReference type="SAM" id="Phobius"/>
    </source>
</evidence>
<dbReference type="InterPro" id="IPR021414">
    <property type="entry name" value="DUF3054"/>
</dbReference>
<dbReference type="EMBL" id="CP159218">
    <property type="protein sequence ID" value="XCG64882.1"/>
    <property type="molecule type" value="Genomic_DNA"/>
</dbReference>
<evidence type="ECO:0000313" key="2">
    <source>
        <dbReference type="EMBL" id="XCG64882.1"/>
    </source>
</evidence>
<reference evidence="2" key="1">
    <citation type="submission" date="2024-05" db="EMBL/GenBank/DDBJ databases">
        <authorList>
            <person name="Cai S.Y."/>
            <person name="Jin L.M."/>
            <person name="Li H.R."/>
        </authorList>
    </citation>
    <scope>NUCLEOTIDE SEQUENCE</scope>
    <source>
        <strain evidence="2">A5-74</strain>
    </source>
</reference>
<keyword evidence="1" id="KW-0812">Transmembrane</keyword>
<gene>
    <name evidence="2" type="ORF">ABLG96_06110</name>
</gene>
<protein>
    <submittedName>
        <fullName evidence="2">DUF3054 domain-containing protein</fullName>
    </submittedName>
</protein>